<proteinExistence type="inferred from homology"/>
<dbReference type="PROSITE" id="PS51767">
    <property type="entry name" value="PEPTIDASE_A1"/>
    <property type="match status" value="1"/>
</dbReference>
<dbReference type="Pfam" id="PF00026">
    <property type="entry name" value="Asp"/>
    <property type="match status" value="1"/>
</dbReference>
<accession>A0A511KNU4</accession>
<sequence>MRTTAALATAFVASLSLLPSAVASDEAAGIAIPLQKRNAHDESRQLTKRDEVVDWSVLESHVAAAKDKYKATADIFERLHGHRPLQNGPPSKRDLAVAEAKPFYGFRGSNPIGRSSVSRVLFKDRTKTSSASATGRSSISRVLFKDRTQTSSAAATATAPAVSTATAASESLTSYSDSLWAGSLSIGTPAQSFTCDFDTGSADLWMPSSQCTSSTCSTKHKYDAASSSSSVPVTSKTFSVSYGDGSSSSGPVYQDTVTIAGLVATGQTFGAATTLSSSFANDPEDGLAGLAFPSISDLQSPTLFQTLWNEGKVAANQFSFRLSSGNAAPSELYLGGMNPAHYVAGTTQWAPVTSQSYWVVTGATAVNGKAVSAVDNFNAIIDTGTTLIVVPTASAQSFWAAVPNSAPYSGGGGYYTFPCASPPSITFSFGGASKQWPLQYLNLGRVSYGSSLCVGSIVGQDVGVNAWIIGDSFLKSSVYTTFDMSSPPRVGFSQAQ</sequence>
<dbReference type="InterPro" id="IPR001461">
    <property type="entry name" value="Aspartic_peptidase_A1"/>
</dbReference>
<evidence type="ECO:0000256" key="4">
    <source>
        <dbReference type="ARBA" id="ARBA00022801"/>
    </source>
</evidence>
<feature type="active site" evidence="5">
    <location>
        <position position="198"/>
    </location>
</feature>
<comment type="caution">
    <text evidence="10">The sequence shown here is derived from an EMBL/GenBank/DDBJ whole genome shotgun (WGS) entry which is preliminary data.</text>
</comment>
<dbReference type="InterPro" id="IPR021109">
    <property type="entry name" value="Peptidase_aspartic_dom_sf"/>
</dbReference>
<evidence type="ECO:0000256" key="2">
    <source>
        <dbReference type="ARBA" id="ARBA00022670"/>
    </source>
</evidence>
<dbReference type="PRINTS" id="PR00792">
    <property type="entry name" value="PEPSIN"/>
</dbReference>
<keyword evidence="8" id="KW-0732">Signal</keyword>
<dbReference type="PROSITE" id="PS00141">
    <property type="entry name" value="ASP_PROTEASE"/>
    <property type="match status" value="2"/>
</dbReference>
<organism evidence="10 11">
    <name type="scientific">Rhodotorula toruloides</name>
    <name type="common">Yeast</name>
    <name type="synonym">Rhodosporidium toruloides</name>
    <dbReference type="NCBI Taxonomy" id="5286"/>
    <lineage>
        <taxon>Eukaryota</taxon>
        <taxon>Fungi</taxon>
        <taxon>Dikarya</taxon>
        <taxon>Basidiomycota</taxon>
        <taxon>Pucciniomycotina</taxon>
        <taxon>Microbotryomycetes</taxon>
        <taxon>Sporidiobolales</taxon>
        <taxon>Sporidiobolaceae</taxon>
        <taxon>Rhodotorula</taxon>
    </lineage>
</organism>
<dbReference type="Proteomes" id="UP000321518">
    <property type="component" value="Unassembled WGS sequence"/>
</dbReference>
<evidence type="ECO:0000259" key="9">
    <source>
        <dbReference type="PROSITE" id="PS51767"/>
    </source>
</evidence>
<dbReference type="PANTHER" id="PTHR47966">
    <property type="entry name" value="BETA-SITE APP-CLEAVING ENZYME, ISOFORM A-RELATED"/>
    <property type="match status" value="1"/>
</dbReference>
<dbReference type="GO" id="GO:0006508">
    <property type="term" value="P:proteolysis"/>
    <property type="evidence" value="ECO:0007669"/>
    <property type="project" value="UniProtKB-KW"/>
</dbReference>
<gene>
    <name evidence="10" type="ORF">Rt10032_c18g6056</name>
</gene>
<dbReference type="PANTHER" id="PTHR47966:SF51">
    <property type="entry name" value="BETA-SITE APP-CLEAVING ENZYME, ISOFORM A-RELATED"/>
    <property type="match status" value="1"/>
</dbReference>
<dbReference type="CDD" id="cd05471">
    <property type="entry name" value="pepsin_like"/>
    <property type="match status" value="1"/>
</dbReference>
<dbReference type="InterPro" id="IPR001969">
    <property type="entry name" value="Aspartic_peptidase_AS"/>
</dbReference>
<name>A0A511KNU4_RHOTO</name>
<dbReference type="Gene3D" id="2.40.70.10">
    <property type="entry name" value="Acid Proteases"/>
    <property type="match status" value="2"/>
</dbReference>
<keyword evidence="4 7" id="KW-0378">Hydrolase</keyword>
<evidence type="ECO:0000256" key="5">
    <source>
        <dbReference type="PIRSR" id="PIRSR601461-1"/>
    </source>
</evidence>
<dbReference type="SUPFAM" id="SSF50630">
    <property type="entry name" value="Acid proteases"/>
    <property type="match status" value="1"/>
</dbReference>
<evidence type="ECO:0000313" key="11">
    <source>
        <dbReference type="Proteomes" id="UP000321518"/>
    </source>
</evidence>
<reference evidence="10 11" key="1">
    <citation type="submission" date="2019-07" db="EMBL/GenBank/DDBJ databases">
        <title>Rhodotorula toruloides NBRC10032 genome sequencing.</title>
        <authorList>
            <person name="Shida Y."/>
            <person name="Takaku H."/>
            <person name="Ogasawara W."/>
            <person name="Mori K."/>
        </authorList>
    </citation>
    <scope>NUCLEOTIDE SEQUENCE [LARGE SCALE GENOMIC DNA]</scope>
    <source>
        <strain evidence="10 11">NBRC10032</strain>
    </source>
</reference>
<dbReference type="InterPro" id="IPR034164">
    <property type="entry name" value="Pepsin-like_dom"/>
</dbReference>
<evidence type="ECO:0000256" key="8">
    <source>
        <dbReference type="SAM" id="SignalP"/>
    </source>
</evidence>
<keyword evidence="3 7" id="KW-0064">Aspartyl protease</keyword>
<feature type="disulfide bond" evidence="6">
    <location>
        <begin position="211"/>
        <end position="216"/>
    </location>
</feature>
<dbReference type="AlphaFoldDB" id="A0A511KNU4"/>
<dbReference type="InterPro" id="IPR033121">
    <property type="entry name" value="PEPTIDASE_A1"/>
</dbReference>
<dbReference type="FunFam" id="2.40.70.10:FF:000115">
    <property type="entry name" value="Lysosomal aspartic protease"/>
    <property type="match status" value="1"/>
</dbReference>
<evidence type="ECO:0000256" key="3">
    <source>
        <dbReference type="ARBA" id="ARBA00022750"/>
    </source>
</evidence>
<dbReference type="EMBL" id="BJWK01000018">
    <property type="protein sequence ID" value="GEM12039.1"/>
    <property type="molecule type" value="Genomic_DNA"/>
</dbReference>
<protein>
    <submittedName>
        <fullName evidence="10">Aspartic protease</fullName>
    </submittedName>
</protein>
<feature type="chain" id="PRO_5022188182" evidence="8">
    <location>
        <begin position="24"/>
        <end position="496"/>
    </location>
</feature>
<feature type="signal peptide" evidence="8">
    <location>
        <begin position="1"/>
        <end position="23"/>
    </location>
</feature>
<evidence type="ECO:0000256" key="6">
    <source>
        <dbReference type="PIRSR" id="PIRSR601461-2"/>
    </source>
</evidence>
<keyword evidence="2 7" id="KW-0645">Protease</keyword>
<comment type="similarity">
    <text evidence="1 7">Belongs to the peptidase A1 family.</text>
</comment>
<evidence type="ECO:0000256" key="7">
    <source>
        <dbReference type="RuleBase" id="RU000454"/>
    </source>
</evidence>
<evidence type="ECO:0000313" key="10">
    <source>
        <dbReference type="EMBL" id="GEM12039.1"/>
    </source>
</evidence>
<evidence type="ECO:0000256" key="1">
    <source>
        <dbReference type="ARBA" id="ARBA00007447"/>
    </source>
</evidence>
<feature type="domain" description="Peptidase A1" evidence="9">
    <location>
        <begin position="180"/>
        <end position="493"/>
    </location>
</feature>
<keyword evidence="6" id="KW-1015">Disulfide bond</keyword>
<feature type="active site" evidence="5">
    <location>
        <position position="382"/>
    </location>
</feature>
<dbReference type="GO" id="GO:0004190">
    <property type="term" value="F:aspartic-type endopeptidase activity"/>
    <property type="evidence" value="ECO:0007669"/>
    <property type="project" value="UniProtKB-KW"/>
</dbReference>
<dbReference type="OrthoDB" id="15189at2759"/>